<comment type="caution">
    <text evidence="1">The sequence shown here is derived from an EMBL/GenBank/DDBJ whole genome shotgun (WGS) entry which is preliminary data.</text>
</comment>
<gene>
    <name evidence="1" type="ORF">GGQ57_002467</name>
</gene>
<dbReference type="Proteomes" id="UP000533637">
    <property type="component" value="Unassembled WGS sequence"/>
</dbReference>
<organism evidence="1 2">
    <name type="scientific">Parabacteroides faecis</name>
    <dbReference type="NCBI Taxonomy" id="1217282"/>
    <lineage>
        <taxon>Bacteria</taxon>
        <taxon>Pseudomonadati</taxon>
        <taxon>Bacteroidota</taxon>
        <taxon>Bacteroidia</taxon>
        <taxon>Bacteroidales</taxon>
        <taxon>Tannerellaceae</taxon>
        <taxon>Parabacteroides</taxon>
    </lineage>
</organism>
<evidence type="ECO:0000313" key="2">
    <source>
        <dbReference type="Proteomes" id="UP000533637"/>
    </source>
</evidence>
<dbReference type="EMBL" id="JACHOC010000004">
    <property type="protein sequence ID" value="MBB4622567.1"/>
    <property type="molecule type" value="Genomic_DNA"/>
</dbReference>
<name>A0ABR6KM22_9BACT</name>
<protein>
    <submittedName>
        <fullName evidence="1">Uncharacterized protein</fullName>
    </submittedName>
</protein>
<reference evidence="1 2" key="1">
    <citation type="submission" date="2020-08" db="EMBL/GenBank/DDBJ databases">
        <title>Genomic Encyclopedia of Type Strains, Phase IV (KMG-IV): sequencing the most valuable type-strain genomes for metagenomic binning, comparative biology and taxonomic classification.</title>
        <authorList>
            <person name="Goeker M."/>
        </authorList>
    </citation>
    <scope>NUCLEOTIDE SEQUENCE [LARGE SCALE GENOMIC DNA]</scope>
    <source>
        <strain evidence="1 2">DSM 102983</strain>
    </source>
</reference>
<evidence type="ECO:0000313" key="1">
    <source>
        <dbReference type="EMBL" id="MBB4622567.1"/>
    </source>
</evidence>
<proteinExistence type="predicted"/>
<sequence length="29" mass="3244">MKTGDKVQVSPDLTGLDDWLMYAIAFQSL</sequence>
<keyword evidence="2" id="KW-1185">Reference proteome</keyword>
<accession>A0ABR6KM22</accession>